<dbReference type="PROSITE" id="PS00571">
    <property type="entry name" value="AMIDASES"/>
    <property type="match status" value="1"/>
</dbReference>
<dbReference type="InterPro" id="IPR036928">
    <property type="entry name" value="AS_sf"/>
</dbReference>
<keyword evidence="3" id="KW-0378">Hydrolase</keyword>
<dbReference type="SUPFAM" id="SSF75304">
    <property type="entry name" value="Amidase signature (AS) enzymes"/>
    <property type="match status" value="1"/>
</dbReference>
<reference evidence="3 4" key="1">
    <citation type="submission" date="2019-09" db="EMBL/GenBank/DDBJ databases">
        <title>Nocardioides panacisoli sp. nov., isolated from the soil of a ginseng field.</title>
        <authorList>
            <person name="Cho C."/>
        </authorList>
    </citation>
    <scope>NUCLEOTIDE SEQUENCE [LARGE SCALE GENOMIC DNA]</scope>
    <source>
        <strain evidence="3 4">BN130099</strain>
    </source>
</reference>
<protein>
    <submittedName>
        <fullName evidence="3">Amidase</fullName>
        <ecNumber evidence="3">3.5.1.4</ecNumber>
    </submittedName>
</protein>
<name>A0A5B1LMU3_9ACTN</name>
<dbReference type="PANTHER" id="PTHR11895:SF7">
    <property type="entry name" value="GLUTAMYL-TRNA(GLN) AMIDOTRANSFERASE SUBUNIT A, MITOCHONDRIAL"/>
    <property type="match status" value="1"/>
</dbReference>
<comment type="caution">
    <text evidence="3">The sequence shown here is derived from an EMBL/GenBank/DDBJ whole genome shotgun (WGS) entry which is preliminary data.</text>
</comment>
<sequence length="463" mass="48912">MTRVHAFTDDALADHDAVELARQVAAGEVSAAELALAAAERASRVTELNAVVATYDQPRHAPTGSGALAGVPAYIKDNIALAGLPTQNGSTAYVGAPAKKDGRFTQQLLSTGVTVIGKSRLPEFGFNASTEYMVDEPVHNPWHTDHSVGASSGGSAALVAAGVVPIAHANDGGGSIRIPAACAGLVGLKPTVGRFIDSEDTRTLPINIIGEGVVTRTVRDTAAFFAAAESHQRNPRLPAVGQVIGPAQRRLRVGVLLESPTGAPIDEATTAAVERTASILEKAGHSIEPATVPVGEQFAADFLQYWAMLADLVTTTGRIHLDRSWDTTRADGLTLGLKALHRRSAHRTPAALVRLRQVRRRYAGWLTEYDVVLSPVLAHTAPRLGHLTPAQPFEDLMERLTNYVSFTPLHNVAGAPAISVPAGLSPEGLPVGIHLSAAHGDERTLLELAYLLEAEQPFARIQD</sequence>
<evidence type="ECO:0000313" key="4">
    <source>
        <dbReference type="Proteomes" id="UP000325003"/>
    </source>
</evidence>
<dbReference type="PANTHER" id="PTHR11895">
    <property type="entry name" value="TRANSAMIDASE"/>
    <property type="match status" value="1"/>
</dbReference>
<keyword evidence="4" id="KW-1185">Reference proteome</keyword>
<evidence type="ECO:0000313" key="3">
    <source>
        <dbReference type="EMBL" id="KAA1420949.1"/>
    </source>
</evidence>
<dbReference type="RefSeq" id="WP_149726409.1">
    <property type="nucleotide sequence ID" value="NZ_VUJV01000001.1"/>
</dbReference>
<dbReference type="EMBL" id="VUJV01000001">
    <property type="protein sequence ID" value="KAA1420949.1"/>
    <property type="molecule type" value="Genomic_DNA"/>
</dbReference>
<dbReference type="GO" id="GO:0004040">
    <property type="term" value="F:amidase activity"/>
    <property type="evidence" value="ECO:0007669"/>
    <property type="project" value="UniProtKB-EC"/>
</dbReference>
<dbReference type="AlphaFoldDB" id="A0A5B1LMU3"/>
<dbReference type="InterPro" id="IPR023631">
    <property type="entry name" value="Amidase_dom"/>
</dbReference>
<comment type="similarity">
    <text evidence="1">Belongs to the amidase family.</text>
</comment>
<dbReference type="Proteomes" id="UP000325003">
    <property type="component" value="Unassembled WGS sequence"/>
</dbReference>
<proteinExistence type="inferred from homology"/>
<organism evidence="3 4">
    <name type="scientific">Nocardioides humilatus</name>
    <dbReference type="NCBI Taxonomy" id="2607660"/>
    <lineage>
        <taxon>Bacteria</taxon>
        <taxon>Bacillati</taxon>
        <taxon>Actinomycetota</taxon>
        <taxon>Actinomycetes</taxon>
        <taxon>Propionibacteriales</taxon>
        <taxon>Nocardioidaceae</taxon>
        <taxon>Nocardioides</taxon>
    </lineage>
</organism>
<dbReference type="EC" id="3.5.1.4" evidence="3"/>
<dbReference type="InterPro" id="IPR000120">
    <property type="entry name" value="Amidase"/>
</dbReference>
<evidence type="ECO:0000256" key="1">
    <source>
        <dbReference type="ARBA" id="ARBA00009199"/>
    </source>
</evidence>
<dbReference type="Pfam" id="PF01425">
    <property type="entry name" value="Amidase"/>
    <property type="match status" value="1"/>
</dbReference>
<dbReference type="Gene3D" id="3.90.1300.10">
    <property type="entry name" value="Amidase signature (AS) domain"/>
    <property type="match status" value="1"/>
</dbReference>
<dbReference type="NCBIfam" id="NF005899">
    <property type="entry name" value="PRK07869.1"/>
    <property type="match status" value="1"/>
</dbReference>
<gene>
    <name evidence="3" type="ORF">F0U44_00985</name>
</gene>
<feature type="domain" description="Amidase" evidence="2">
    <location>
        <begin position="59"/>
        <end position="446"/>
    </location>
</feature>
<reference evidence="3 4" key="2">
    <citation type="submission" date="2019-09" db="EMBL/GenBank/DDBJ databases">
        <authorList>
            <person name="Jin C."/>
        </authorList>
    </citation>
    <scope>NUCLEOTIDE SEQUENCE [LARGE SCALE GENOMIC DNA]</scope>
    <source>
        <strain evidence="3 4">BN130099</strain>
    </source>
</reference>
<evidence type="ECO:0000259" key="2">
    <source>
        <dbReference type="Pfam" id="PF01425"/>
    </source>
</evidence>
<dbReference type="InterPro" id="IPR020556">
    <property type="entry name" value="Amidase_CS"/>
</dbReference>
<accession>A0A5B1LMU3</accession>